<reference evidence="9" key="1">
    <citation type="journal article" date="2019" name="Int. J. Syst. Evol. Microbiol.">
        <title>The Global Catalogue of Microorganisms (GCM) 10K type strain sequencing project: providing services to taxonomists for standard genome sequencing and annotation.</title>
        <authorList>
            <consortium name="The Broad Institute Genomics Platform"/>
            <consortium name="The Broad Institute Genome Sequencing Center for Infectious Disease"/>
            <person name="Wu L."/>
            <person name="Ma J."/>
        </authorList>
    </citation>
    <scope>NUCLEOTIDE SEQUENCE [LARGE SCALE GENOMIC DNA]</scope>
    <source>
        <strain evidence="9">JCM 17304</strain>
    </source>
</reference>
<keyword evidence="5" id="KW-0732">Signal</keyword>
<dbReference type="Proteomes" id="UP001500392">
    <property type="component" value="Unassembled WGS sequence"/>
</dbReference>
<dbReference type="PANTHER" id="PTHR35093:SF8">
    <property type="entry name" value="OUTER MEMBRANE PROTEIN NMB0088-RELATED"/>
    <property type="match status" value="1"/>
</dbReference>
<organism evidence="8 9">
    <name type="scientific">Zhongshania borealis</name>
    <dbReference type="NCBI Taxonomy" id="889488"/>
    <lineage>
        <taxon>Bacteria</taxon>
        <taxon>Pseudomonadati</taxon>
        <taxon>Pseudomonadota</taxon>
        <taxon>Gammaproteobacteria</taxon>
        <taxon>Cellvibrionales</taxon>
        <taxon>Spongiibacteraceae</taxon>
        <taxon>Zhongshania</taxon>
    </lineage>
</organism>
<comment type="caution">
    <text evidence="8">The sequence shown here is derived from an EMBL/GenBank/DDBJ whole genome shotgun (WGS) entry which is preliminary data.</text>
</comment>
<accession>A0ABP7WA56</accession>
<evidence type="ECO:0000256" key="5">
    <source>
        <dbReference type="ARBA" id="ARBA00022729"/>
    </source>
</evidence>
<evidence type="ECO:0000256" key="4">
    <source>
        <dbReference type="ARBA" id="ARBA00022692"/>
    </source>
</evidence>
<evidence type="ECO:0000313" key="8">
    <source>
        <dbReference type="EMBL" id="GAA4084604.1"/>
    </source>
</evidence>
<evidence type="ECO:0000256" key="7">
    <source>
        <dbReference type="ARBA" id="ARBA00023237"/>
    </source>
</evidence>
<comment type="subcellular location">
    <subcellularLocation>
        <location evidence="1">Cell outer membrane</location>
        <topology evidence="1">Multi-pass membrane protein</topology>
    </subcellularLocation>
</comment>
<dbReference type="PANTHER" id="PTHR35093">
    <property type="entry name" value="OUTER MEMBRANE PROTEIN NMB0088-RELATED"/>
    <property type="match status" value="1"/>
</dbReference>
<dbReference type="EMBL" id="BAABDM010000001">
    <property type="protein sequence ID" value="GAA4084604.1"/>
    <property type="molecule type" value="Genomic_DNA"/>
</dbReference>
<name>A0ABP7WA56_9GAMM</name>
<dbReference type="Pfam" id="PF03349">
    <property type="entry name" value="Toluene_X"/>
    <property type="match status" value="1"/>
</dbReference>
<comment type="similarity">
    <text evidence="2">Belongs to the OmpP1/FadL family.</text>
</comment>
<keyword evidence="9" id="KW-1185">Reference proteome</keyword>
<dbReference type="Gene3D" id="2.40.160.60">
    <property type="entry name" value="Outer membrane protein transport protein (OMPP1/FadL/TodX)"/>
    <property type="match status" value="1"/>
</dbReference>
<dbReference type="InterPro" id="IPR005017">
    <property type="entry name" value="OMPP1/FadL/TodX"/>
</dbReference>
<sequence length="433" mass="47016">MITQLKCDLHHRIHNQLLLLSLLTSMSFTAAAGVAIMPIGYGAKSIGMLGTDMAFSDSPLSINNNPAGLTKVDGPALYLALEPHLLTGLNYRDSLGNSQDSQLDRMLLVSLGWSKPLASAPNITVGLGLFAQGGVGYDYQELETTYGNRDELSAMFGVFRFAPAIAWQASDKLRFGLSASINYAEAEQNILPNTSDLATGFYGLALWDVSGTSFSWRGGVQYEITDTLHLGVAYGHSTELKLNDGKASVNFEAIGIGRVNYQSAAIKGLSLPKEVGVGIAWQISPKLTIGADINWYQWSKALGEITTTLSGPNNLLAPEHVVAVNDFGGQDQYMQSIGLEYDYSETTTIYSGINHVGYAVEKGASNPLNNLTAKYHLGGGIEHRINQHWQTSIIFIANPENSRKYTNTSLPLGSEAEVGFNSYQFVLELDYHW</sequence>
<evidence type="ECO:0000256" key="3">
    <source>
        <dbReference type="ARBA" id="ARBA00022452"/>
    </source>
</evidence>
<evidence type="ECO:0000313" key="9">
    <source>
        <dbReference type="Proteomes" id="UP001500392"/>
    </source>
</evidence>
<keyword evidence="4" id="KW-0812">Transmembrane</keyword>
<protein>
    <recommendedName>
        <fullName evidence="10">Long-chain fatty acid transporter</fullName>
    </recommendedName>
</protein>
<gene>
    <name evidence="8" type="ORF">GCM10022414_04180</name>
</gene>
<proteinExistence type="inferred from homology"/>
<evidence type="ECO:0000256" key="6">
    <source>
        <dbReference type="ARBA" id="ARBA00023136"/>
    </source>
</evidence>
<evidence type="ECO:0000256" key="2">
    <source>
        <dbReference type="ARBA" id="ARBA00008163"/>
    </source>
</evidence>
<dbReference type="RefSeq" id="WP_344932100.1">
    <property type="nucleotide sequence ID" value="NZ_BAABDM010000001.1"/>
</dbReference>
<keyword evidence="3" id="KW-1134">Transmembrane beta strand</keyword>
<evidence type="ECO:0008006" key="10">
    <source>
        <dbReference type="Google" id="ProtNLM"/>
    </source>
</evidence>
<keyword evidence="6" id="KW-0472">Membrane</keyword>
<keyword evidence="7" id="KW-0998">Cell outer membrane</keyword>
<dbReference type="SUPFAM" id="SSF56935">
    <property type="entry name" value="Porins"/>
    <property type="match status" value="1"/>
</dbReference>
<evidence type="ECO:0000256" key="1">
    <source>
        <dbReference type="ARBA" id="ARBA00004571"/>
    </source>
</evidence>